<proteinExistence type="predicted"/>
<dbReference type="InterPro" id="IPR035979">
    <property type="entry name" value="RBD_domain_sf"/>
</dbReference>
<evidence type="ECO:0000313" key="5">
    <source>
        <dbReference type="Proteomes" id="UP000262825"/>
    </source>
</evidence>
<evidence type="ECO:0000259" key="3">
    <source>
        <dbReference type="PROSITE" id="PS50102"/>
    </source>
</evidence>
<dbReference type="Gene3D" id="3.30.70.330">
    <property type="match status" value="1"/>
</dbReference>
<evidence type="ECO:0000256" key="1">
    <source>
        <dbReference type="PROSITE-ProRule" id="PRU00176"/>
    </source>
</evidence>
<keyword evidence="1" id="KW-0694">RNA-binding</keyword>
<dbReference type="EMBL" id="UFAJ01000182">
    <property type="protein sequence ID" value="SSD59665.1"/>
    <property type="molecule type" value="Genomic_DNA"/>
</dbReference>
<dbReference type="VEuPathDB" id="FungiDB:SCODWIG_01426"/>
<feature type="region of interest" description="Disordered" evidence="2">
    <location>
        <begin position="147"/>
        <end position="201"/>
    </location>
</feature>
<dbReference type="Proteomes" id="UP000262825">
    <property type="component" value="Unassembled WGS sequence"/>
</dbReference>
<accession>A0A376B4P8</accession>
<dbReference type="GO" id="GO:0003723">
    <property type="term" value="F:RNA binding"/>
    <property type="evidence" value="ECO:0007669"/>
    <property type="project" value="UniProtKB-UniRule"/>
</dbReference>
<reference evidence="5" key="1">
    <citation type="submission" date="2018-06" db="EMBL/GenBank/DDBJ databases">
        <authorList>
            <person name="Guldener U."/>
        </authorList>
    </citation>
    <scope>NUCLEOTIDE SEQUENCE [LARGE SCALE GENOMIC DNA]</scope>
    <source>
        <strain evidence="5">UTAD17</strain>
    </source>
</reference>
<organism evidence="4 5">
    <name type="scientific">Saccharomycodes ludwigii</name>
    <dbReference type="NCBI Taxonomy" id="36035"/>
    <lineage>
        <taxon>Eukaryota</taxon>
        <taxon>Fungi</taxon>
        <taxon>Dikarya</taxon>
        <taxon>Ascomycota</taxon>
        <taxon>Saccharomycotina</taxon>
        <taxon>Saccharomycetes</taxon>
        <taxon>Saccharomycodales</taxon>
        <taxon>Saccharomycodaceae</taxon>
        <taxon>Saccharomycodes</taxon>
    </lineage>
</organism>
<sequence>MSVEESLDQIINSTNQEQQEKEYTQGLGKRLGLPDMHRDARDYDPNTYRLRVGDNNETKAAKKKLRIKNIPLSTSDFLIEDLIKDIVPETKYQASFFDHKDERTAIITFDDESVMQELVDRLNGKELEGKAIIVEIFEKEARRTVSNRFSSSRGRINKSFGPRGPRGRGNRNSRGRGYNTSINSRANQNQLDRELDEYMNS</sequence>
<feature type="compositionally biased region" description="Polar residues" evidence="2">
    <location>
        <begin position="178"/>
        <end position="190"/>
    </location>
</feature>
<feature type="compositionally biased region" description="Basic and acidic residues" evidence="2">
    <location>
        <begin position="35"/>
        <end position="44"/>
    </location>
</feature>
<keyword evidence="5" id="KW-1185">Reference proteome</keyword>
<feature type="domain" description="RRM" evidence="3">
    <location>
        <begin position="63"/>
        <end position="139"/>
    </location>
</feature>
<dbReference type="SMART" id="SM00360">
    <property type="entry name" value="RRM"/>
    <property type="match status" value="1"/>
</dbReference>
<evidence type="ECO:0000256" key="2">
    <source>
        <dbReference type="SAM" id="MobiDB-lite"/>
    </source>
</evidence>
<feature type="region of interest" description="Disordered" evidence="2">
    <location>
        <begin position="14"/>
        <end position="47"/>
    </location>
</feature>
<dbReference type="AlphaFoldDB" id="A0A376B4P8"/>
<dbReference type="InterPro" id="IPR000504">
    <property type="entry name" value="RRM_dom"/>
</dbReference>
<dbReference type="SUPFAM" id="SSF54928">
    <property type="entry name" value="RNA-binding domain, RBD"/>
    <property type="match status" value="1"/>
</dbReference>
<name>A0A376B4P8_9ASCO</name>
<dbReference type="PROSITE" id="PS50102">
    <property type="entry name" value="RRM"/>
    <property type="match status" value="1"/>
</dbReference>
<dbReference type="Pfam" id="PF00076">
    <property type="entry name" value="RRM_1"/>
    <property type="match status" value="1"/>
</dbReference>
<evidence type="ECO:0000313" key="4">
    <source>
        <dbReference type="EMBL" id="SSD59665.1"/>
    </source>
</evidence>
<feature type="compositionally biased region" description="Basic residues" evidence="2">
    <location>
        <begin position="165"/>
        <end position="174"/>
    </location>
</feature>
<dbReference type="OrthoDB" id="1099063at2759"/>
<gene>
    <name evidence="4" type="ORF">SCODWIG_01426</name>
</gene>
<protein>
    <submittedName>
        <fullName evidence="4">Related to RNA annealing protein YRA2</fullName>
    </submittedName>
</protein>
<dbReference type="InterPro" id="IPR012677">
    <property type="entry name" value="Nucleotide-bd_a/b_plait_sf"/>
</dbReference>